<organism evidence="7 8">
    <name type="scientific">Sneathiella chinensis</name>
    <dbReference type="NCBI Taxonomy" id="349750"/>
    <lineage>
        <taxon>Bacteria</taxon>
        <taxon>Pseudomonadati</taxon>
        <taxon>Pseudomonadota</taxon>
        <taxon>Alphaproteobacteria</taxon>
        <taxon>Sneathiellales</taxon>
        <taxon>Sneathiellaceae</taxon>
        <taxon>Sneathiella</taxon>
    </lineage>
</organism>
<dbReference type="Pfam" id="PF03466">
    <property type="entry name" value="LysR_substrate"/>
    <property type="match status" value="1"/>
</dbReference>
<keyword evidence="5" id="KW-0804">Transcription</keyword>
<accession>A0ABQ5U587</accession>
<evidence type="ECO:0000256" key="1">
    <source>
        <dbReference type="ARBA" id="ARBA00009437"/>
    </source>
</evidence>
<dbReference type="Gene3D" id="3.40.190.290">
    <property type="match status" value="1"/>
</dbReference>
<dbReference type="InterPro" id="IPR005119">
    <property type="entry name" value="LysR_subst-bd"/>
</dbReference>
<protein>
    <submittedName>
        <fullName evidence="7">Transcriptional regulator</fullName>
    </submittedName>
</protein>
<keyword evidence="2" id="KW-0805">Transcription regulation</keyword>
<evidence type="ECO:0000313" key="8">
    <source>
        <dbReference type="Proteomes" id="UP001161409"/>
    </source>
</evidence>
<dbReference type="InterPro" id="IPR036390">
    <property type="entry name" value="WH_DNA-bd_sf"/>
</dbReference>
<comment type="caution">
    <text evidence="7">The sequence shown here is derived from an EMBL/GenBank/DDBJ whole genome shotgun (WGS) entry which is preliminary data.</text>
</comment>
<evidence type="ECO:0000256" key="3">
    <source>
        <dbReference type="ARBA" id="ARBA00023125"/>
    </source>
</evidence>
<keyword evidence="8" id="KW-1185">Reference proteome</keyword>
<dbReference type="EMBL" id="BSNF01000008">
    <property type="protein sequence ID" value="GLQ06916.1"/>
    <property type="molecule type" value="Genomic_DNA"/>
</dbReference>
<name>A0ABQ5U587_9PROT</name>
<gene>
    <name evidence="7" type="ORF">GCM10007924_21370</name>
</gene>
<reference evidence="7" key="2">
    <citation type="submission" date="2023-01" db="EMBL/GenBank/DDBJ databases">
        <title>Draft genome sequence of Sneathiella chinensis strain NBRC 103408.</title>
        <authorList>
            <person name="Sun Q."/>
            <person name="Mori K."/>
        </authorList>
    </citation>
    <scope>NUCLEOTIDE SEQUENCE</scope>
    <source>
        <strain evidence="7">NBRC 103408</strain>
    </source>
</reference>
<evidence type="ECO:0000256" key="2">
    <source>
        <dbReference type="ARBA" id="ARBA00023015"/>
    </source>
</evidence>
<dbReference type="PANTHER" id="PTHR30293">
    <property type="entry name" value="TRANSCRIPTIONAL REGULATORY PROTEIN NAC-RELATED"/>
    <property type="match status" value="1"/>
</dbReference>
<evidence type="ECO:0000256" key="4">
    <source>
        <dbReference type="ARBA" id="ARBA00023159"/>
    </source>
</evidence>
<keyword evidence="4" id="KW-0010">Activator</keyword>
<feature type="domain" description="HTH lysR-type" evidence="6">
    <location>
        <begin position="1"/>
        <end position="58"/>
    </location>
</feature>
<comment type="similarity">
    <text evidence="1">Belongs to the LysR transcriptional regulatory family.</text>
</comment>
<reference evidence="7" key="1">
    <citation type="journal article" date="2014" name="Int. J. Syst. Evol. Microbiol.">
        <title>Complete genome of a new Firmicutes species belonging to the dominant human colonic microbiota ('Ruminococcus bicirculans') reveals two chromosomes and a selective capacity to utilize plant glucans.</title>
        <authorList>
            <consortium name="NISC Comparative Sequencing Program"/>
            <person name="Wegmann U."/>
            <person name="Louis P."/>
            <person name="Goesmann A."/>
            <person name="Henrissat B."/>
            <person name="Duncan S.H."/>
            <person name="Flint H.J."/>
        </authorList>
    </citation>
    <scope>NUCLEOTIDE SEQUENCE</scope>
    <source>
        <strain evidence="7">NBRC 103408</strain>
    </source>
</reference>
<dbReference type="Proteomes" id="UP001161409">
    <property type="component" value="Unassembled WGS sequence"/>
</dbReference>
<dbReference type="RefSeq" id="WP_169561014.1">
    <property type="nucleotide sequence ID" value="NZ_BSNF01000008.1"/>
</dbReference>
<dbReference type="SUPFAM" id="SSF53850">
    <property type="entry name" value="Periplasmic binding protein-like II"/>
    <property type="match status" value="1"/>
</dbReference>
<dbReference type="Pfam" id="PF00126">
    <property type="entry name" value="HTH_1"/>
    <property type="match status" value="1"/>
</dbReference>
<dbReference type="PRINTS" id="PR00039">
    <property type="entry name" value="HTHLYSR"/>
</dbReference>
<dbReference type="PROSITE" id="PS50931">
    <property type="entry name" value="HTH_LYSR"/>
    <property type="match status" value="1"/>
</dbReference>
<proteinExistence type="inferred from homology"/>
<dbReference type="SUPFAM" id="SSF46785">
    <property type="entry name" value="Winged helix' DNA-binding domain"/>
    <property type="match status" value="1"/>
</dbReference>
<dbReference type="PANTHER" id="PTHR30293:SF0">
    <property type="entry name" value="NITROGEN ASSIMILATION REGULATORY PROTEIN NAC"/>
    <property type="match status" value="1"/>
</dbReference>
<evidence type="ECO:0000256" key="5">
    <source>
        <dbReference type="ARBA" id="ARBA00023163"/>
    </source>
</evidence>
<dbReference type="InterPro" id="IPR036388">
    <property type="entry name" value="WH-like_DNA-bd_sf"/>
</dbReference>
<dbReference type="Gene3D" id="1.10.10.10">
    <property type="entry name" value="Winged helix-like DNA-binding domain superfamily/Winged helix DNA-binding domain"/>
    <property type="match status" value="1"/>
</dbReference>
<sequence>MDTRQLRYYAAIFEHRNLSRAASECNVAQSAISHHLSNLETELGVQLFIRKPRGMEPTAAGIKLYEHAKLILRAIGAAEQDMKQLSDEVSGDFAIGLPYSVMQTIALPLMKTVMEDFPKVRLSIVESLSGTNFSNLLASDVDLAFFYNPQKDDRISMVPILEEQVLCVGKRDIVGDTDEPLTFDQLTTLPVLLLRQGVYSRALVDRPALLTKLEAKAPLHLNSVAGIITGLTAGLGCTIAPKVFVGQQLRDGILHARPVIKPSLSRTLYMGHLRERPSTRLQETMVGLLRTLIANEVRKGTWEATLFEAG</sequence>
<dbReference type="InterPro" id="IPR000847">
    <property type="entry name" value="LysR_HTH_N"/>
</dbReference>
<keyword evidence="3" id="KW-0238">DNA-binding</keyword>
<evidence type="ECO:0000259" key="6">
    <source>
        <dbReference type="PROSITE" id="PS50931"/>
    </source>
</evidence>
<evidence type="ECO:0000313" key="7">
    <source>
        <dbReference type="EMBL" id="GLQ06916.1"/>
    </source>
</evidence>